<comment type="caution">
    <text evidence="1">The sequence shown here is derived from an EMBL/GenBank/DDBJ whole genome shotgun (WGS) entry which is preliminary data.</text>
</comment>
<keyword evidence="2" id="KW-1185">Reference proteome</keyword>
<accession>A0ABT0VWA2</accession>
<name>A0ABT0VWA2_STRGI</name>
<proteinExistence type="predicted"/>
<reference evidence="1 2" key="1">
    <citation type="submission" date="2022-06" db="EMBL/GenBank/DDBJ databases">
        <title>Whole genome sequence of Streptomyces griseoincarnatus RB7AG.</title>
        <authorList>
            <person name="Ray L."/>
            <person name="Behera S."/>
            <person name="Panda A.N."/>
        </authorList>
    </citation>
    <scope>NUCLEOTIDE SEQUENCE [LARGE SCALE GENOMIC DNA]</scope>
    <source>
        <strain evidence="1 2">RB7AG</strain>
    </source>
</reference>
<gene>
    <name evidence="1" type="ORF">NC658_20510</name>
</gene>
<protein>
    <recommendedName>
        <fullName evidence="3">SMI1/KNR4 family protein</fullName>
    </recommendedName>
</protein>
<dbReference type="RefSeq" id="WP_251099090.1">
    <property type="nucleotide sequence ID" value="NZ_JAMQBH010000010.1"/>
</dbReference>
<dbReference type="SUPFAM" id="SSF160631">
    <property type="entry name" value="SMI1/KNR4-like"/>
    <property type="match status" value="1"/>
</dbReference>
<evidence type="ECO:0008006" key="3">
    <source>
        <dbReference type="Google" id="ProtNLM"/>
    </source>
</evidence>
<dbReference type="Proteomes" id="UP001523263">
    <property type="component" value="Unassembled WGS sequence"/>
</dbReference>
<dbReference type="InterPro" id="IPR037883">
    <property type="entry name" value="Knr4/Smi1-like_sf"/>
</dbReference>
<organism evidence="1 2">
    <name type="scientific">Streptomyces griseoincarnatus</name>
    <dbReference type="NCBI Taxonomy" id="29305"/>
    <lineage>
        <taxon>Bacteria</taxon>
        <taxon>Bacillati</taxon>
        <taxon>Actinomycetota</taxon>
        <taxon>Actinomycetes</taxon>
        <taxon>Kitasatosporales</taxon>
        <taxon>Streptomycetaceae</taxon>
        <taxon>Streptomyces</taxon>
        <taxon>Streptomyces griseoincarnatus group</taxon>
    </lineage>
</organism>
<dbReference type="EMBL" id="JAMQBH010000010">
    <property type="protein sequence ID" value="MCM2515617.1"/>
    <property type="molecule type" value="Genomic_DNA"/>
</dbReference>
<evidence type="ECO:0000313" key="1">
    <source>
        <dbReference type="EMBL" id="MCM2515617.1"/>
    </source>
</evidence>
<evidence type="ECO:0000313" key="2">
    <source>
        <dbReference type="Proteomes" id="UP001523263"/>
    </source>
</evidence>
<sequence>MSRTESIEQLARDAGLSGPRRYLVDWERAEAAVGTRLPADYKQYVYWFGPGDFDEYLIVCVPGVENSNTELAARLAREHHGARLLKQIDSKASPRIPLFPEQGGWLPWGFTTGGDGLYWVTSGDDPDHWTIAGRPGRGSDLAYFDGSFTEFLHAFVWDTVGMPFIPEAEGDVPVPFDLDTGEWRAGGAGERLEAYGRFASDERE</sequence>